<dbReference type="InterPro" id="IPR051304">
    <property type="entry name" value="SCF_F-box_domain"/>
</dbReference>
<name>A0ABC8LVQ1_ERUVS</name>
<dbReference type="SUPFAM" id="SSF81383">
    <property type="entry name" value="F-box domain"/>
    <property type="match status" value="1"/>
</dbReference>
<dbReference type="PANTHER" id="PTHR47123:SF7">
    <property type="entry name" value="DUF295 DOMAIN-CONTAINING PROTEIN"/>
    <property type="match status" value="1"/>
</dbReference>
<feature type="domain" description="F-box" evidence="2">
    <location>
        <begin position="387"/>
        <end position="429"/>
    </location>
</feature>
<proteinExistence type="predicted"/>
<evidence type="ECO:0000313" key="4">
    <source>
        <dbReference type="Proteomes" id="UP001642260"/>
    </source>
</evidence>
<dbReference type="EMBL" id="CAKOAT010748487">
    <property type="protein sequence ID" value="CAH8387443.1"/>
    <property type="molecule type" value="Genomic_DNA"/>
</dbReference>
<dbReference type="InterPro" id="IPR005174">
    <property type="entry name" value="KIB1-4_b-propeller"/>
</dbReference>
<organism evidence="3 4">
    <name type="scientific">Eruca vesicaria subsp. sativa</name>
    <name type="common">Garden rocket</name>
    <name type="synonym">Eruca sativa</name>
    <dbReference type="NCBI Taxonomy" id="29727"/>
    <lineage>
        <taxon>Eukaryota</taxon>
        <taxon>Viridiplantae</taxon>
        <taxon>Streptophyta</taxon>
        <taxon>Embryophyta</taxon>
        <taxon>Tracheophyta</taxon>
        <taxon>Spermatophyta</taxon>
        <taxon>Magnoliopsida</taxon>
        <taxon>eudicotyledons</taxon>
        <taxon>Gunneridae</taxon>
        <taxon>Pentapetalae</taxon>
        <taxon>rosids</taxon>
        <taxon>malvids</taxon>
        <taxon>Brassicales</taxon>
        <taxon>Brassicaceae</taxon>
        <taxon>Brassiceae</taxon>
        <taxon>Eruca</taxon>
    </lineage>
</organism>
<evidence type="ECO:0000256" key="1">
    <source>
        <dbReference type="SAM" id="MobiDB-lite"/>
    </source>
</evidence>
<evidence type="ECO:0000259" key="2">
    <source>
        <dbReference type="SMART" id="SM00256"/>
    </source>
</evidence>
<protein>
    <recommendedName>
        <fullName evidence="2">F-box domain-containing protein</fullName>
    </recommendedName>
</protein>
<feature type="region of interest" description="Disordered" evidence="1">
    <location>
        <begin position="351"/>
        <end position="382"/>
    </location>
</feature>
<accession>A0ABC8LVQ1</accession>
<reference evidence="3 4" key="1">
    <citation type="submission" date="2022-03" db="EMBL/GenBank/DDBJ databases">
        <authorList>
            <person name="Macdonald S."/>
            <person name="Ahmed S."/>
            <person name="Newling K."/>
        </authorList>
    </citation>
    <scope>NUCLEOTIDE SEQUENCE [LARGE SCALE GENOMIC DNA]</scope>
</reference>
<dbReference type="PANTHER" id="PTHR47123">
    <property type="entry name" value="F-BOX PROTEIN SKIP23"/>
    <property type="match status" value="1"/>
</dbReference>
<dbReference type="Proteomes" id="UP001642260">
    <property type="component" value="Unassembled WGS sequence"/>
</dbReference>
<keyword evidence="4" id="KW-1185">Reference proteome</keyword>
<dbReference type="AlphaFoldDB" id="A0ABC8LVQ1"/>
<feature type="compositionally biased region" description="Basic and acidic residues" evidence="1">
    <location>
        <begin position="358"/>
        <end position="373"/>
    </location>
</feature>
<evidence type="ECO:0000313" key="3">
    <source>
        <dbReference type="EMBL" id="CAH8387443.1"/>
    </source>
</evidence>
<dbReference type="SMART" id="SM00256">
    <property type="entry name" value="FBOX"/>
    <property type="match status" value="2"/>
</dbReference>
<dbReference type="InterPro" id="IPR036047">
    <property type="entry name" value="F-box-like_dom_sf"/>
</dbReference>
<feature type="domain" description="F-box" evidence="2">
    <location>
        <begin position="7"/>
        <end position="49"/>
    </location>
</feature>
<gene>
    <name evidence="3" type="ORF">ERUC_LOCUS39926</name>
</gene>
<sequence>MSGWSELPPDIIHAISLQIDNPFSLIHFRSVCCSWRSFSILKFRPMTPLKCPLPLDSGGCGDDCHILNSCVYLIKSPNSSPKPKYWLFKLGESENGEIVLYSLFLRRNYSEDKCLHPKLSLNLLNCQIFVLVQEHLACFSQCLFELNINCVDPIGSMGLDRKNNKFAILGKLSFEGLAMYRSVDECWTELEIKTDSFPQGIVAYKGKFYAIDRIGRTIVLLKSADKLLLVEVYIEWGYDLYEDKIWFEISKLDEKRNEWDQVEDLEDHVLFLDYLCSFSCLASEIPGFRANSIVFLDTWDTSDDLDLHERILVFEFSEHGVRSLKDIPEYAELFGTPPGWLGLDGKQECQHISSTPRKQTEKEKRVKREEGSIPKKKKKEMPGWSELPPEIIHMISLRIDNPFDLTHFRSVCSWWRSCSLQTFGPIPSLRCPLPQDAGGCGDDCHILRSRVYLVTSLSHDPPRFWLFKLQEEENGVLALQSFLNRRTSSHRGVSYPSLLIDWLNSQVIELVQEHVACYTNWWDGDPYKREQPIGFMRLDEKNNEFLVLGRLSFQGLGVYRSLEDRWTEIETTSGPFPDGITSFNGQFYVIDTVGVTKVVTPTLELYSFQQSRPCDKTRRRWFVKAEDKLLLVEMCTDNIQEYQRPHLLAKKGWFIVSELNEEGNDWIQTEDAGDRILFLDNNCSFSCFPNQVPGFRPNSIIFKDIFGHYGPQVFEFGSQGFRSVGEIPEYCLFFPSPSWISNVYYVLGSEAHDVLSDSD</sequence>
<dbReference type="InterPro" id="IPR001810">
    <property type="entry name" value="F-box_dom"/>
</dbReference>
<dbReference type="Pfam" id="PF03478">
    <property type="entry name" value="Beta-prop_KIB1-4"/>
    <property type="match status" value="2"/>
</dbReference>
<comment type="caution">
    <text evidence="3">The sequence shown here is derived from an EMBL/GenBank/DDBJ whole genome shotgun (WGS) entry which is preliminary data.</text>
</comment>